<sequence>MKNRAFHAGIKQSPYEALFGCKVKVGLQLPNDFTQNVETEEDLEKIIQDLTKKEEDPEVTACEFSKLAPSNAASVHKKLQRVIHVNMDVQSRLFALLLKNHVMKDLDLVFCLLCSKKYKVHDNRQSAKKNLQQQAEKMMKSSEKKFAPVPIGTSVRIAVPEVDRGRGDARNIIGVVLAKSDDELYQIGTKNGILKQSYSRSQINVCPRALLDAEDVPSTEIALRSVASLQSSGTGQGFKKCHCKKN</sequence>
<organism evidence="1 2">
    <name type="scientific">Parnassius mnemosyne</name>
    <name type="common">clouded apollo</name>
    <dbReference type="NCBI Taxonomy" id="213953"/>
    <lineage>
        <taxon>Eukaryota</taxon>
        <taxon>Metazoa</taxon>
        <taxon>Ecdysozoa</taxon>
        <taxon>Arthropoda</taxon>
        <taxon>Hexapoda</taxon>
        <taxon>Insecta</taxon>
        <taxon>Pterygota</taxon>
        <taxon>Neoptera</taxon>
        <taxon>Endopterygota</taxon>
        <taxon>Lepidoptera</taxon>
        <taxon>Glossata</taxon>
        <taxon>Ditrysia</taxon>
        <taxon>Papilionoidea</taxon>
        <taxon>Papilionidae</taxon>
        <taxon>Parnassiinae</taxon>
        <taxon>Parnassini</taxon>
        <taxon>Parnassius</taxon>
        <taxon>Driopa</taxon>
    </lineage>
</organism>
<evidence type="ECO:0000313" key="2">
    <source>
        <dbReference type="Proteomes" id="UP001314205"/>
    </source>
</evidence>
<evidence type="ECO:0000313" key="1">
    <source>
        <dbReference type="EMBL" id="CAK1580557.1"/>
    </source>
</evidence>
<dbReference type="EMBL" id="CAVLGL010000013">
    <property type="protein sequence ID" value="CAK1580557.1"/>
    <property type="molecule type" value="Genomic_DNA"/>
</dbReference>
<protein>
    <submittedName>
        <fullName evidence="1">Uncharacterized protein</fullName>
    </submittedName>
</protein>
<keyword evidence="2" id="KW-1185">Reference proteome</keyword>
<name>A0AAV1KEL8_9NEOP</name>
<dbReference type="Proteomes" id="UP001314205">
    <property type="component" value="Unassembled WGS sequence"/>
</dbReference>
<comment type="caution">
    <text evidence="1">The sequence shown here is derived from an EMBL/GenBank/DDBJ whole genome shotgun (WGS) entry which is preliminary data.</text>
</comment>
<dbReference type="AlphaFoldDB" id="A0AAV1KEL8"/>
<accession>A0AAV1KEL8</accession>
<gene>
    <name evidence="1" type="ORF">PARMNEM_LOCUS2338</name>
</gene>
<reference evidence="1 2" key="1">
    <citation type="submission" date="2023-11" db="EMBL/GenBank/DDBJ databases">
        <authorList>
            <person name="Hedman E."/>
            <person name="Englund M."/>
            <person name="Stromberg M."/>
            <person name="Nyberg Akerstrom W."/>
            <person name="Nylinder S."/>
            <person name="Jareborg N."/>
            <person name="Kallberg Y."/>
            <person name="Kronander E."/>
        </authorList>
    </citation>
    <scope>NUCLEOTIDE SEQUENCE [LARGE SCALE GENOMIC DNA]</scope>
</reference>
<proteinExistence type="predicted"/>